<dbReference type="Proteomes" id="UP000002316">
    <property type="component" value="Chromosome 10"/>
</dbReference>
<protein>
    <submittedName>
        <fullName evidence="2">Uncharacterized protein</fullName>
    </submittedName>
</protein>
<dbReference type="KEGG" id="tbg:TbgDal_X19200"/>
<accession>D0A0Q4</accession>
<name>D0A0Q4_TRYB9</name>
<proteinExistence type="predicted"/>
<dbReference type="GeneID" id="23865172"/>
<gene>
    <name evidence="2" type="ORF">TbgDal_X19200</name>
</gene>
<feature type="compositionally biased region" description="Pro residues" evidence="1">
    <location>
        <begin position="29"/>
        <end position="38"/>
    </location>
</feature>
<feature type="region of interest" description="Disordered" evidence="1">
    <location>
        <begin position="1"/>
        <end position="42"/>
    </location>
</feature>
<feature type="compositionally biased region" description="Basic and acidic residues" evidence="1">
    <location>
        <begin position="7"/>
        <end position="16"/>
    </location>
</feature>
<sequence>MTTKVDCTSHLRERSRGAAPVRGAELLFPPLPHPPPRFRGPRLPKSFRELIIEKGFAHHTRNNTLVRSLAIQFGGTEKHFVVNQRHLGRQRYVLLRNTGHRRSLKALQHDG</sequence>
<dbReference type="EMBL" id="FN554973">
    <property type="protein sequence ID" value="CBH16812.1"/>
    <property type="molecule type" value="Genomic_DNA"/>
</dbReference>
<dbReference type="AlphaFoldDB" id="D0A0Q4"/>
<evidence type="ECO:0000256" key="1">
    <source>
        <dbReference type="SAM" id="MobiDB-lite"/>
    </source>
</evidence>
<evidence type="ECO:0000313" key="2">
    <source>
        <dbReference type="EMBL" id="CBH16812.1"/>
    </source>
</evidence>
<reference evidence="3" key="1">
    <citation type="journal article" date="2010" name="PLoS Negl. Trop. Dis.">
        <title>The genome sequence of Trypanosoma brucei gambiense, causative agent of chronic human african trypanosomiasis.</title>
        <authorList>
            <person name="Jackson A.P."/>
            <person name="Sanders M."/>
            <person name="Berry A."/>
            <person name="McQuillan J."/>
            <person name="Aslett M.A."/>
            <person name="Quail M.A."/>
            <person name="Chukualim B."/>
            <person name="Capewell P."/>
            <person name="MacLeod A."/>
            <person name="Melville S.E."/>
            <person name="Gibson W."/>
            <person name="Barry J.D."/>
            <person name="Berriman M."/>
            <person name="Hertz-Fowler C."/>
        </authorList>
    </citation>
    <scope>NUCLEOTIDE SEQUENCE [LARGE SCALE GENOMIC DNA]</scope>
    <source>
        <strain evidence="3">MHOM/CI/86/DAL972</strain>
    </source>
</reference>
<organism evidence="2 3">
    <name type="scientific">Trypanosoma brucei gambiense (strain MHOM/CI/86/DAL972)</name>
    <dbReference type="NCBI Taxonomy" id="679716"/>
    <lineage>
        <taxon>Eukaryota</taxon>
        <taxon>Discoba</taxon>
        <taxon>Euglenozoa</taxon>
        <taxon>Kinetoplastea</taxon>
        <taxon>Metakinetoplastina</taxon>
        <taxon>Trypanosomatida</taxon>
        <taxon>Trypanosomatidae</taxon>
        <taxon>Trypanosoma</taxon>
    </lineage>
</organism>
<dbReference type="RefSeq" id="XP_011779076.1">
    <property type="nucleotide sequence ID" value="XM_011780774.1"/>
</dbReference>
<evidence type="ECO:0000313" key="3">
    <source>
        <dbReference type="Proteomes" id="UP000002316"/>
    </source>
</evidence>